<gene>
    <name evidence="2" type="ORF">RIF29_20306</name>
</gene>
<dbReference type="AlphaFoldDB" id="A0AAN9F590"/>
<proteinExistence type="predicted"/>
<keyword evidence="3" id="KW-1185">Reference proteome</keyword>
<reference evidence="2 3" key="1">
    <citation type="submission" date="2024-01" db="EMBL/GenBank/DDBJ databases">
        <title>The genomes of 5 underutilized Papilionoideae crops provide insights into root nodulation and disease resistanc.</title>
        <authorList>
            <person name="Yuan L."/>
        </authorList>
    </citation>
    <scope>NUCLEOTIDE SEQUENCE [LARGE SCALE GENOMIC DNA]</scope>
    <source>
        <strain evidence="2">ZHUSHIDOU_FW_LH</strain>
        <tissue evidence="2">Leaf</tissue>
    </source>
</reference>
<evidence type="ECO:0000313" key="3">
    <source>
        <dbReference type="Proteomes" id="UP001372338"/>
    </source>
</evidence>
<feature type="region of interest" description="Disordered" evidence="1">
    <location>
        <begin position="1"/>
        <end position="41"/>
    </location>
</feature>
<evidence type="ECO:0000256" key="1">
    <source>
        <dbReference type="SAM" id="MobiDB-lite"/>
    </source>
</evidence>
<protein>
    <submittedName>
        <fullName evidence="2">Uncharacterized protein</fullName>
    </submittedName>
</protein>
<feature type="compositionally biased region" description="Basic and acidic residues" evidence="1">
    <location>
        <begin position="7"/>
        <end position="24"/>
    </location>
</feature>
<dbReference type="EMBL" id="JAYWIO010000004">
    <property type="protein sequence ID" value="KAK7267628.1"/>
    <property type="molecule type" value="Genomic_DNA"/>
</dbReference>
<dbReference type="Proteomes" id="UP001372338">
    <property type="component" value="Unassembled WGS sequence"/>
</dbReference>
<sequence length="117" mass="13814">MAKKKTREMNQRERSSDERDEATQKTKPWRRRRVRSRGDEEAERGVFDYCFVFHILFILSLLCCLQNPYKKVPHTFAELGLVEAHKLPQAHSSNGELWIVGAYIDKHRVKHRRCGCS</sequence>
<comment type="caution">
    <text evidence="2">The sequence shown here is derived from an EMBL/GenBank/DDBJ whole genome shotgun (WGS) entry which is preliminary data.</text>
</comment>
<accession>A0AAN9F590</accession>
<name>A0AAN9F590_CROPI</name>
<organism evidence="2 3">
    <name type="scientific">Crotalaria pallida</name>
    <name type="common">Smooth rattlebox</name>
    <name type="synonym">Crotalaria striata</name>
    <dbReference type="NCBI Taxonomy" id="3830"/>
    <lineage>
        <taxon>Eukaryota</taxon>
        <taxon>Viridiplantae</taxon>
        <taxon>Streptophyta</taxon>
        <taxon>Embryophyta</taxon>
        <taxon>Tracheophyta</taxon>
        <taxon>Spermatophyta</taxon>
        <taxon>Magnoliopsida</taxon>
        <taxon>eudicotyledons</taxon>
        <taxon>Gunneridae</taxon>
        <taxon>Pentapetalae</taxon>
        <taxon>rosids</taxon>
        <taxon>fabids</taxon>
        <taxon>Fabales</taxon>
        <taxon>Fabaceae</taxon>
        <taxon>Papilionoideae</taxon>
        <taxon>50 kb inversion clade</taxon>
        <taxon>genistoids sensu lato</taxon>
        <taxon>core genistoids</taxon>
        <taxon>Crotalarieae</taxon>
        <taxon>Crotalaria</taxon>
    </lineage>
</organism>
<evidence type="ECO:0000313" key="2">
    <source>
        <dbReference type="EMBL" id="KAK7267628.1"/>
    </source>
</evidence>